<proteinExistence type="predicted"/>
<dbReference type="Proteomes" id="UP001652625">
    <property type="component" value="Chromosome 10"/>
</dbReference>
<evidence type="ECO:0000313" key="1">
    <source>
        <dbReference type="Proteomes" id="UP001652625"/>
    </source>
</evidence>
<dbReference type="GeneID" id="136086242"/>
<organism evidence="1 2">
    <name type="scientific">Hydra vulgaris</name>
    <name type="common">Hydra</name>
    <name type="synonym">Hydra attenuata</name>
    <dbReference type="NCBI Taxonomy" id="6087"/>
    <lineage>
        <taxon>Eukaryota</taxon>
        <taxon>Metazoa</taxon>
        <taxon>Cnidaria</taxon>
        <taxon>Hydrozoa</taxon>
        <taxon>Hydroidolina</taxon>
        <taxon>Anthoathecata</taxon>
        <taxon>Aplanulata</taxon>
        <taxon>Hydridae</taxon>
        <taxon>Hydra</taxon>
    </lineage>
</organism>
<accession>A0ABM4CRU0</accession>
<name>A0ABM4CRU0_HYDVU</name>
<dbReference type="PANTHER" id="PTHR11505">
    <property type="entry name" value="L1 TRANSPOSABLE ELEMENT-RELATED"/>
    <property type="match status" value="1"/>
</dbReference>
<protein>
    <submittedName>
        <fullName evidence="2">Uncharacterized protein LOC136086242</fullName>
    </submittedName>
</protein>
<sequence length="185" mass="21823">MNYERVQKDIEESLSFTQDCHDKKVINLEKKISMNSNLGNEDKTKIRQLEDRQRRNNLRFEGILENDLESWDDSETKILSLRENKLNVTGVNIERAHRTGKPDLNKPRTIVIKLLDYKDKIKILKNANKLKGSGIFINEDYSIETALIRKKLFEERKLHRTNGKYCIVVYDKLIIKEFRKTSAIN</sequence>
<gene>
    <name evidence="2" type="primary">LOC136086242</name>
</gene>
<dbReference type="InterPro" id="IPR004244">
    <property type="entry name" value="Transposase_22"/>
</dbReference>
<dbReference type="RefSeq" id="XP_065664601.1">
    <property type="nucleotide sequence ID" value="XM_065808529.1"/>
</dbReference>
<keyword evidence="1" id="KW-1185">Reference proteome</keyword>
<dbReference type="Gene3D" id="3.30.70.1820">
    <property type="entry name" value="L1 transposable element, RRM domain"/>
    <property type="match status" value="1"/>
</dbReference>
<reference evidence="2" key="1">
    <citation type="submission" date="2025-08" db="UniProtKB">
        <authorList>
            <consortium name="RefSeq"/>
        </authorList>
    </citation>
    <scope>IDENTIFICATION</scope>
</reference>
<evidence type="ECO:0000313" key="2">
    <source>
        <dbReference type="RefSeq" id="XP_065664601.1"/>
    </source>
</evidence>